<name>A0AA36FCZ4_OCTVU</name>
<dbReference type="EMBL" id="OX597829">
    <property type="protein sequence ID" value="CAI9734511.1"/>
    <property type="molecule type" value="Genomic_DNA"/>
</dbReference>
<feature type="compositionally biased region" description="Polar residues" evidence="3">
    <location>
        <begin position="1733"/>
        <end position="1750"/>
    </location>
</feature>
<dbReference type="GO" id="GO:0005634">
    <property type="term" value="C:nucleus"/>
    <property type="evidence" value="ECO:0007669"/>
    <property type="project" value="TreeGrafter"/>
</dbReference>
<feature type="region of interest" description="Disordered" evidence="3">
    <location>
        <begin position="393"/>
        <end position="550"/>
    </location>
</feature>
<evidence type="ECO:0000256" key="2">
    <source>
        <dbReference type="SAM" id="Coils"/>
    </source>
</evidence>
<feature type="compositionally biased region" description="Polar residues" evidence="3">
    <location>
        <begin position="230"/>
        <end position="250"/>
    </location>
</feature>
<feature type="region of interest" description="Disordered" evidence="3">
    <location>
        <begin position="1371"/>
        <end position="1402"/>
    </location>
</feature>
<evidence type="ECO:0000259" key="4">
    <source>
        <dbReference type="PROSITE" id="PS50245"/>
    </source>
</evidence>
<feature type="domain" description="CAP-Gly" evidence="4">
    <location>
        <begin position="82"/>
        <end position="124"/>
    </location>
</feature>
<feature type="coiled-coil region" evidence="2">
    <location>
        <begin position="1447"/>
        <end position="1576"/>
    </location>
</feature>
<feature type="region of interest" description="Disordered" evidence="3">
    <location>
        <begin position="939"/>
        <end position="1001"/>
    </location>
</feature>
<evidence type="ECO:0000313" key="6">
    <source>
        <dbReference type="Proteomes" id="UP001162480"/>
    </source>
</evidence>
<evidence type="ECO:0000256" key="1">
    <source>
        <dbReference type="ARBA" id="ARBA00023054"/>
    </source>
</evidence>
<dbReference type="PANTHER" id="PTHR24200">
    <property type="entry name" value="TOUCAN, ISOFORM A"/>
    <property type="match status" value="1"/>
</dbReference>
<organism evidence="5 6">
    <name type="scientific">Octopus vulgaris</name>
    <name type="common">Common octopus</name>
    <dbReference type="NCBI Taxonomy" id="6645"/>
    <lineage>
        <taxon>Eukaryota</taxon>
        <taxon>Metazoa</taxon>
        <taxon>Spiralia</taxon>
        <taxon>Lophotrochozoa</taxon>
        <taxon>Mollusca</taxon>
        <taxon>Cephalopoda</taxon>
        <taxon>Coleoidea</taxon>
        <taxon>Octopodiformes</taxon>
        <taxon>Octopoda</taxon>
        <taxon>Incirrata</taxon>
        <taxon>Octopodidae</taxon>
        <taxon>Octopus</taxon>
    </lineage>
</organism>
<feature type="compositionally biased region" description="Low complexity" evidence="3">
    <location>
        <begin position="1180"/>
        <end position="1199"/>
    </location>
</feature>
<proteinExistence type="predicted"/>
<feature type="compositionally biased region" description="Basic and acidic residues" evidence="3">
    <location>
        <begin position="939"/>
        <end position="953"/>
    </location>
</feature>
<sequence>MAFQLPDKLDASRKLRQSFIPAPKVYSKTAQPKTCLTIENQETISYKTNTAVDEKPNTSKQFNIGDRVCISGQKQGTLLYFGKLHVSDGLWCGIELELPEGSHNGKIEDVRYFTCKKFHGIFAPIDKVERVIPSKPLTTWAKVKESSVYDERNNELQKDQSVTNIENHEEDYPVKHRSEGGNVNFWRKTKPQIQDQNLSETHSLENQVNHLETHPSLANKGHDNSDHHTPWQQFLKSHGSPNSYVQSQHIQNQSKSPPQSQQLKAVSKECESSSPYTSGHSIPLHSSRTTGSTQQLQNSTASSYSDQQQSYSRLQYQPQQQYSGQQFKPQQYQRNSIPHQYQQQQYQQPQQQQQHQQFSSPHSHHQSLHFSPQQQYDTSSLPPQQLYLHETQQPGHQYPGHHYPPQQQQYPPHQQQYPPPQPQQYLPQQQYPPPPQQSQQYPLPPHQHQYPPAPQQQPYASPPQQQQYPPLSLHQQQQYIPTPPTHQQQYSQPPHHQQQYPLPPHLPQQQLYASPPPPPQHSSKSSDHSSCLPEERSINEEKDNGSTQADMGISACVKEYLESDRRTYFNFTFDAENSGNVRTASNKPNSLTSSLYQAERELDPAGVIWELENTDDEISFRIDSEKTSESSSLATSTDEKQLTSKLESGSPINSKLALTENKMAESEALLIKQLEEELASNIVERGTESEKGSSEEDEIIITNNKDKKNKLLINVEKAVEHGVNSLHGGHITLDMKSSLDSQFSDITSDRTPPIMTDSGIMVDSRISDFGRYKCSSMENSLDMDHLHTSDQLAADLQDGHREKNRPTSLISTTSVDTGYADTESCIMASPLNTEDMKALINTEEQEEVEGDSVKKLVLEPLESALQSDPSKDICTNENDSLVKIEECQRNEDDIIPENKEKELNLSENGKEAETVEKIDVECESSVKVSATKEVNKIAENRVERRASSTEKSTKNAANKVKATRTRDLLSRSAERKADSPKPAAVPEAPRIKRERPKSKWDKIMNKIENNKESIKLKTKSDVKSTIGSYVQQKPTVIKEPKPVKEIPKVTHIPQPDYSKVKSKLFSATASTSTKQKISLKATNKVTNNLKTRRDSTKSVASSTSTLECSSDHQSEDKVKKEKEKDAKSQKKPLGSKTSLRSGSISSLKGSTTAQPTSKSMNTKNPSTWTNDKNVINKSLTIQSTPKKISSSKTPSTGKINVTNNVTKDKKSPALKHSSHQVDQNKVSKTTRNKVPSLKTSQGDNKDVKKEITRLEGLCESRTKDLHITKLQLKETLKGFDAMSVLVNYLAFELDAFTNFSLKEKFGLMKEELTETKKELENLNDKQKSLTKEIEDINAAHEKALSLLVTTHNTTLMELKEKLNEKHMQELSRQAEKWQNDKEKYKQQVEEKNKDIDSEHQQELSSLRLRNLEEIRTLQRKHDDQMERLHQQHRDKLAEITNTFETIKMSLSNKVESLCEECDKLRKRAAVCEENLEKEVDVRIHNALEVYNHLPQEIDSLKAVIDMKNTEIQNLNKENGNLRTQAAEIQPALEKITLLQQKIENLEAILQIKTDHEKQLNEKCQSLMRKFNKENRANKRMSMEFDKLKWHMSQSDLSGSQENILKMYSCSPSGSESGSPDPTQRFSRSPKHWDYDDTSGDQLSMSVSCDGSNELKTRRRVDTFLVTDRISPQNSPKYKSNSVRMSQSWTTSDDQTDLFTSTQSTNTDTTTTTATSTTTTTTTTTTHAYLPSPAESTKPISSENSDINTCPTKEESSST</sequence>
<evidence type="ECO:0000313" key="5">
    <source>
        <dbReference type="EMBL" id="CAI9734511.1"/>
    </source>
</evidence>
<dbReference type="Proteomes" id="UP001162480">
    <property type="component" value="Chromosome 16"/>
</dbReference>
<feature type="region of interest" description="Disordered" evidence="3">
    <location>
        <begin position="623"/>
        <end position="651"/>
    </location>
</feature>
<dbReference type="InterPro" id="IPR036859">
    <property type="entry name" value="CAP-Gly_dom_sf"/>
</dbReference>
<feature type="compositionally biased region" description="Low complexity" evidence="3">
    <location>
        <begin position="1699"/>
        <end position="1725"/>
    </location>
</feature>
<feature type="compositionally biased region" description="Basic and acidic residues" evidence="3">
    <location>
        <begin position="148"/>
        <end position="158"/>
    </location>
</feature>
<gene>
    <name evidence="5" type="ORF">OCTVUL_1B006580</name>
</gene>
<feature type="compositionally biased region" description="Polar residues" evidence="3">
    <location>
        <begin position="1097"/>
        <end position="1108"/>
    </location>
</feature>
<evidence type="ECO:0000256" key="3">
    <source>
        <dbReference type="SAM" id="MobiDB-lite"/>
    </source>
</evidence>
<feature type="compositionally biased region" description="Polar residues" evidence="3">
    <location>
        <begin position="1639"/>
        <end position="1650"/>
    </location>
</feature>
<feature type="region of interest" description="Disordered" evidence="3">
    <location>
        <begin position="1606"/>
        <end position="1653"/>
    </location>
</feature>
<protein>
    <recommendedName>
        <fullName evidence="4">CAP-Gly domain-containing protein</fullName>
    </recommendedName>
</protein>
<feature type="compositionally biased region" description="Low complexity" evidence="3">
    <location>
        <begin position="437"/>
        <end position="500"/>
    </location>
</feature>
<dbReference type="PROSITE" id="PS50245">
    <property type="entry name" value="CAP_GLY_2"/>
    <property type="match status" value="1"/>
</dbReference>
<feature type="compositionally biased region" description="Basic and acidic residues" evidence="3">
    <location>
        <begin position="1371"/>
        <end position="1401"/>
    </location>
</feature>
<keyword evidence="1 2" id="KW-0175">Coiled coil</keyword>
<dbReference type="Gene3D" id="2.30.30.190">
    <property type="entry name" value="CAP Gly-rich-like domain"/>
    <property type="match status" value="1"/>
</dbReference>
<feature type="region of interest" description="Disordered" evidence="3">
    <location>
        <begin position="1068"/>
        <end position="1245"/>
    </location>
</feature>
<feature type="coiled-coil region" evidence="2">
    <location>
        <begin position="1302"/>
        <end position="1339"/>
    </location>
</feature>
<feature type="compositionally biased region" description="Low complexity" evidence="3">
    <location>
        <begin position="393"/>
        <end position="416"/>
    </location>
</feature>
<feature type="compositionally biased region" description="Basic and acidic residues" evidence="3">
    <location>
        <begin position="220"/>
        <end position="229"/>
    </location>
</feature>
<reference evidence="5" key="1">
    <citation type="submission" date="2023-08" db="EMBL/GenBank/DDBJ databases">
        <authorList>
            <person name="Alioto T."/>
            <person name="Alioto T."/>
            <person name="Gomez Garrido J."/>
        </authorList>
    </citation>
    <scope>NUCLEOTIDE SEQUENCE</scope>
</reference>
<feature type="region of interest" description="Disordered" evidence="3">
    <location>
        <begin position="214"/>
        <end position="380"/>
    </location>
</feature>
<feature type="compositionally biased region" description="Polar residues" evidence="3">
    <location>
        <begin position="272"/>
        <end position="301"/>
    </location>
</feature>
<dbReference type="InterPro" id="IPR051293">
    <property type="entry name" value="MTUS1/CCDC69"/>
</dbReference>
<dbReference type="SMART" id="SM01052">
    <property type="entry name" value="CAP_GLY"/>
    <property type="match status" value="1"/>
</dbReference>
<dbReference type="Pfam" id="PF01302">
    <property type="entry name" value="CAP_GLY"/>
    <property type="match status" value="1"/>
</dbReference>
<feature type="compositionally biased region" description="Basic and acidic residues" evidence="3">
    <location>
        <begin position="1109"/>
        <end position="1128"/>
    </location>
</feature>
<dbReference type="SUPFAM" id="SSF74924">
    <property type="entry name" value="Cap-Gly domain"/>
    <property type="match status" value="1"/>
</dbReference>
<feature type="compositionally biased region" description="Low complexity" evidence="3">
    <location>
        <begin position="251"/>
        <end position="262"/>
    </location>
</feature>
<feature type="compositionally biased region" description="Low complexity" evidence="3">
    <location>
        <begin position="1608"/>
        <end position="1619"/>
    </location>
</feature>
<feature type="compositionally biased region" description="Polar residues" evidence="3">
    <location>
        <begin position="1220"/>
        <end position="1242"/>
    </location>
</feature>
<dbReference type="PANTHER" id="PTHR24200:SF11">
    <property type="entry name" value="TOUCAN, ISOFORM A"/>
    <property type="match status" value="1"/>
</dbReference>
<accession>A0AA36FCZ4</accession>
<feature type="region of interest" description="Disordered" evidence="3">
    <location>
        <begin position="1670"/>
        <end position="1758"/>
    </location>
</feature>
<feature type="compositionally biased region" description="Polar residues" evidence="3">
    <location>
        <begin position="1135"/>
        <end position="1179"/>
    </location>
</feature>
<feature type="compositionally biased region" description="Basic and acidic residues" evidence="3">
    <location>
        <begin position="964"/>
        <end position="979"/>
    </location>
</feature>
<feature type="compositionally biased region" description="Basic and acidic residues" evidence="3">
    <location>
        <begin position="533"/>
        <end position="544"/>
    </location>
</feature>
<feature type="compositionally biased region" description="Low complexity" evidence="3">
    <location>
        <begin position="302"/>
        <end position="361"/>
    </location>
</feature>
<keyword evidence="6" id="KW-1185">Reference proteome</keyword>
<feature type="compositionally biased region" description="Polar residues" evidence="3">
    <location>
        <begin position="1670"/>
        <end position="1698"/>
    </location>
</feature>
<dbReference type="InterPro" id="IPR000938">
    <property type="entry name" value="CAP-Gly_domain"/>
</dbReference>
<feature type="region of interest" description="Disordered" evidence="3">
    <location>
        <begin position="148"/>
        <end position="169"/>
    </location>
</feature>
<dbReference type="GO" id="GO:0005737">
    <property type="term" value="C:cytoplasm"/>
    <property type="evidence" value="ECO:0007669"/>
    <property type="project" value="TreeGrafter"/>
</dbReference>
<dbReference type="GO" id="GO:0008017">
    <property type="term" value="F:microtubule binding"/>
    <property type="evidence" value="ECO:0007669"/>
    <property type="project" value="TreeGrafter"/>
</dbReference>
<feature type="compositionally biased region" description="Polar residues" evidence="3">
    <location>
        <begin position="1068"/>
        <end position="1089"/>
    </location>
</feature>